<reference evidence="1 2" key="2">
    <citation type="journal article" date="2022" name="Mol. Ecol. Resour.">
        <title>The genomes of chicory, endive, great burdock and yacon provide insights into Asteraceae paleo-polyploidization history and plant inulin production.</title>
        <authorList>
            <person name="Fan W."/>
            <person name="Wang S."/>
            <person name="Wang H."/>
            <person name="Wang A."/>
            <person name="Jiang F."/>
            <person name="Liu H."/>
            <person name="Zhao H."/>
            <person name="Xu D."/>
            <person name="Zhang Y."/>
        </authorList>
    </citation>
    <scope>NUCLEOTIDE SEQUENCE [LARGE SCALE GENOMIC DNA]</scope>
    <source>
        <strain evidence="2">cv. Yunnan</strain>
        <tissue evidence="1">Leaves</tissue>
    </source>
</reference>
<organism evidence="1 2">
    <name type="scientific">Smallanthus sonchifolius</name>
    <dbReference type="NCBI Taxonomy" id="185202"/>
    <lineage>
        <taxon>Eukaryota</taxon>
        <taxon>Viridiplantae</taxon>
        <taxon>Streptophyta</taxon>
        <taxon>Embryophyta</taxon>
        <taxon>Tracheophyta</taxon>
        <taxon>Spermatophyta</taxon>
        <taxon>Magnoliopsida</taxon>
        <taxon>eudicotyledons</taxon>
        <taxon>Gunneridae</taxon>
        <taxon>Pentapetalae</taxon>
        <taxon>asterids</taxon>
        <taxon>campanulids</taxon>
        <taxon>Asterales</taxon>
        <taxon>Asteraceae</taxon>
        <taxon>Asteroideae</taxon>
        <taxon>Heliantheae alliance</taxon>
        <taxon>Millerieae</taxon>
        <taxon>Smallanthus</taxon>
    </lineage>
</organism>
<evidence type="ECO:0000313" key="2">
    <source>
        <dbReference type="Proteomes" id="UP001056120"/>
    </source>
</evidence>
<dbReference type="EMBL" id="CM042034">
    <property type="protein sequence ID" value="KAI3760712.1"/>
    <property type="molecule type" value="Genomic_DNA"/>
</dbReference>
<gene>
    <name evidence="1" type="ORF">L1987_51111</name>
</gene>
<dbReference type="Proteomes" id="UP001056120">
    <property type="component" value="Linkage Group LG17"/>
</dbReference>
<accession>A0ACB9EPE6</accession>
<name>A0ACB9EPE6_9ASTR</name>
<proteinExistence type="predicted"/>
<evidence type="ECO:0000313" key="1">
    <source>
        <dbReference type="EMBL" id="KAI3760712.1"/>
    </source>
</evidence>
<reference evidence="2" key="1">
    <citation type="journal article" date="2022" name="Mol. Ecol. Resour.">
        <title>The genomes of chicory, endive, great burdock and yacon provide insights into Asteraceae palaeo-polyploidization history and plant inulin production.</title>
        <authorList>
            <person name="Fan W."/>
            <person name="Wang S."/>
            <person name="Wang H."/>
            <person name="Wang A."/>
            <person name="Jiang F."/>
            <person name="Liu H."/>
            <person name="Zhao H."/>
            <person name="Xu D."/>
            <person name="Zhang Y."/>
        </authorList>
    </citation>
    <scope>NUCLEOTIDE SEQUENCE [LARGE SCALE GENOMIC DNA]</scope>
    <source>
        <strain evidence="2">cv. Yunnan</strain>
    </source>
</reference>
<keyword evidence="2" id="KW-1185">Reference proteome</keyword>
<comment type="caution">
    <text evidence="1">The sequence shown here is derived from an EMBL/GenBank/DDBJ whole genome shotgun (WGS) entry which is preliminary data.</text>
</comment>
<protein>
    <submittedName>
        <fullName evidence="1">Uncharacterized protein</fullName>
    </submittedName>
</protein>
<sequence>MEENRNQEVWEVKGKTPNVDDLSHNDSVAAVKEISVTDVSQGTNRRWEGGICTKLTSLNLWLVCAAREENAES</sequence>